<dbReference type="AlphaFoldDB" id="A0A951QIA9"/>
<reference evidence="4" key="1">
    <citation type="submission" date="2021-05" db="EMBL/GenBank/DDBJ databases">
        <authorList>
            <person name="Pietrasiak N."/>
            <person name="Ward R."/>
            <person name="Stajich J.E."/>
            <person name="Kurbessoian T."/>
        </authorList>
    </citation>
    <scope>NUCLEOTIDE SEQUENCE</scope>
    <source>
        <strain evidence="4">GSE-NOS-MK-12-04C</strain>
    </source>
</reference>
<accession>A0A951QIA9</accession>
<dbReference type="InterPro" id="IPR051058">
    <property type="entry name" value="GDSL_Est/Lipase"/>
</dbReference>
<dbReference type="Proteomes" id="UP000729701">
    <property type="component" value="Unassembled WGS sequence"/>
</dbReference>
<dbReference type="EMBL" id="JAHHGZ010000002">
    <property type="protein sequence ID" value="MBW4666410.1"/>
    <property type="molecule type" value="Genomic_DNA"/>
</dbReference>
<evidence type="ECO:0000313" key="5">
    <source>
        <dbReference type="Proteomes" id="UP000729701"/>
    </source>
</evidence>
<evidence type="ECO:0000256" key="2">
    <source>
        <dbReference type="SAM" id="SignalP"/>
    </source>
</evidence>
<keyword evidence="2" id="KW-0732">Signal</keyword>
<gene>
    <name evidence="4" type="ORF">KME60_02925</name>
</gene>
<organism evidence="4 5">
    <name type="scientific">Cyanomargarita calcarea GSE-NOS-MK-12-04C</name>
    <dbReference type="NCBI Taxonomy" id="2839659"/>
    <lineage>
        <taxon>Bacteria</taxon>
        <taxon>Bacillati</taxon>
        <taxon>Cyanobacteriota</taxon>
        <taxon>Cyanophyceae</taxon>
        <taxon>Nostocales</taxon>
        <taxon>Cyanomargaritaceae</taxon>
        <taxon>Cyanomargarita</taxon>
    </lineage>
</organism>
<comment type="caution">
    <text evidence="4">The sequence shown here is derived from an EMBL/GenBank/DDBJ whole genome shotgun (WGS) entry which is preliminary data.</text>
</comment>
<sequence length="369" mass="39228">MKKQLLAAGCILFSVISPLKAMAADLSSFSQLFVFGDSLSDTGNTFTFTGGQIPAPTVSGSDRLAYFPGRFSNGSNWVDYFGSQIGKQGLTPIPLVPLLVNPNPRIASQQGVNFALGGAQTGKSSDFPGLQNNIPGVLGQVGLFSSFNQTFPADPNALYTIFGGGNDYFSGQTDVNQVVQNLSNSISSLAQGNAKNFLVFNQPDLGESPFGRALGFPQQLNELTKEHNKLLALSLDNLRTIRPDINIFSVDTNALFKTVEFDPVKFGFKDATNSCITGNFQQVLSICDNPDDFVFFDNVHLSSRANRLLADAALASVRGQSIPEPSAALGILALGALGLGVLKRKQKKSELIPAGRAVALQSSHTGVES</sequence>
<dbReference type="CDD" id="cd01846">
    <property type="entry name" value="fatty_acyltransferase_like"/>
    <property type="match status" value="1"/>
</dbReference>
<dbReference type="NCBIfam" id="TIGR02595">
    <property type="entry name" value="PEP_CTERM"/>
    <property type="match status" value="1"/>
</dbReference>
<feature type="domain" description="Ice-binding protein C-terminal" evidence="3">
    <location>
        <begin position="321"/>
        <end position="344"/>
    </location>
</feature>
<feature type="chain" id="PRO_5036887214" evidence="2">
    <location>
        <begin position="24"/>
        <end position="369"/>
    </location>
</feature>
<dbReference type="PANTHER" id="PTHR45648:SF22">
    <property type="entry name" value="GDSL LIPASE_ACYLHYDROLASE FAMILY PROTEIN (AFU_ORTHOLOGUE AFUA_4G14700)"/>
    <property type="match status" value="1"/>
</dbReference>
<feature type="signal peptide" evidence="2">
    <location>
        <begin position="1"/>
        <end position="23"/>
    </location>
</feature>
<keyword evidence="1 4" id="KW-0378">Hydrolase</keyword>
<dbReference type="GO" id="GO:0006629">
    <property type="term" value="P:lipid metabolic process"/>
    <property type="evidence" value="ECO:0007669"/>
    <property type="project" value="InterPro"/>
</dbReference>
<evidence type="ECO:0000313" key="4">
    <source>
        <dbReference type="EMBL" id="MBW4666410.1"/>
    </source>
</evidence>
<dbReference type="InterPro" id="IPR036514">
    <property type="entry name" value="SGNH_hydro_sf"/>
</dbReference>
<dbReference type="GO" id="GO:0016298">
    <property type="term" value="F:lipase activity"/>
    <property type="evidence" value="ECO:0007669"/>
    <property type="project" value="InterPro"/>
</dbReference>
<dbReference type="Gene3D" id="3.40.50.1110">
    <property type="entry name" value="SGNH hydrolase"/>
    <property type="match status" value="1"/>
</dbReference>
<dbReference type="PANTHER" id="PTHR45648">
    <property type="entry name" value="GDSL LIPASE/ACYLHYDROLASE FAMILY PROTEIN (AFU_ORTHOLOGUE AFUA_4G14700)"/>
    <property type="match status" value="1"/>
</dbReference>
<reference evidence="4" key="2">
    <citation type="journal article" date="2022" name="Microbiol. Resour. Announc.">
        <title>Metagenome Sequencing to Explore Phylogenomics of Terrestrial Cyanobacteria.</title>
        <authorList>
            <person name="Ward R.D."/>
            <person name="Stajich J.E."/>
            <person name="Johansen J.R."/>
            <person name="Huntemann M."/>
            <person name="Clum A."/>
            <person name="Foster B."/>
            <person name="Foster B."/>
            <person name="Roux S."/>
            <person name="Palaniappan K."/>
            <person name="Varghese N."/>
            <person name="Mukherjee S."/>
            <person name="Reddy T.B.K."/>
            <person name="Daum C."/>
            <person name="Copeland A."/>
            <person name="Chen I.A."/>
            <person name="Ivanova N.N."/>
            <person name="Kyrpides N.C."/>
            <person name="Shapiro N."/>
            <person name="Eloe-Fadrosh E.A."/>
            <person name="Pietrasiak N."/>
        </authorList>
    </citation>
    <scope>NUCLEOTIDE SEQUENCE</scope>
    <source>
        <strain evidence="4">GSE-NOS-MK-12-04C</strain>
    </source>
</reference>
<dbReference type="Pfam" id="PF00657">
    <property type="entry name" value="Lipase_GDSL"/>
    <property type="match status" value="1"/>
</dbReference>
<evidence type="ECO:0000259" key="3">
    <source>
        <dbReference type="Pfam" id="PF07589"/>
    </source>
</evidence>
<dbReference type="SUPFAM" id="SSF52266">
    <property type="entry name" value="SGNH hydrolase"/>
    <property type="match status" value="1"/>
</dbReference>
<proteinExistence type="predicted"/>
<name>A0A951QIA9_9CYAN</name>
<dbReference type="InterPro" id="IPR001087">
    <property type="entry name" value="GDSL"/>
</dbReference>
<dbReference type="Pfam" id="PF07589">
    <property type="entry name" value="PEP-CTERM"/>
    <property type="match status" value="1"/>
</dbReference>
<evidence type="ECO:0000256" key="1">
    <source>
        <dbReference type="ARBA" id="ARBA00022801"/>
    </source>
</evidence>
<protein>
    <submittedName>
        <fullName evidence="4">SGNH/GDSL hydrolase family protein</fullName>
    </submittedName>
</protein>
<dbReference type="PROSITE" id="PS01098">
    <property type="entry name" value="LIPASE_GDSL_SER"/>
    <property type="match status" value="1"/>
</dbReference>
<dbReference type="InterPro" id="IPR013424">
    <property type="entry name" value="Ice-binding_C"/>
</dbReference>
<dbReference type="InterPro" id="IPR008265">
    <property type="entry name" value="Lipase_GDSL_AS"/>
</dbReference>